<proteinExistence type="predicted"/>
<evidence type="ECO:0000313" key="3">
    <source>
        <dbReference type="Proteomes" id="UP000001805"/>
    </source>
</evidence>
<dbReference type="PANTHER" id="PTHR14614">
    <property type="entry name" value="HEPATOCELLULAR CARCINOMA-ASSOCIATED ANTIGEN"/>
    <property type="match status" value="1"/>
</dbReference>
<dbReference type="Pfam" id="PF10294">
    <property type="entry name" value="Methyltransf_16"/>
    <property type="match status" value="2"/>
</dbReference>
<evidence type="ECO:0000256" key="1">
    <source>
        <dbReference type="SAM" id="MobiDB-lite"/>
    </source>
</evidence>
<reference evidence="2 3" key="1">
    <citation type="journal article" date="2003" name="Nature">
        <title>The genome sequence of the filamentous fungus Neurospora crassa.</title>
        <authorList>
            <person name="Galagan J.E."/>
            <person name="Calvo S.E."/>
            <person name="Borkovich K.A."/>
            <person name="Selker E.U."/>
            <person name="Read N.D."/>
            <person name="Jaffe D."/>
            <person name="FitzHugh W."/>
            <person name="Ma L.J."/>
            <person name="Smirnov S."/>
            <person name="Purcell S."/>
            <person name="Rehman B."/>
            <person name="Elkins T."/>
            <person name="Engels R."/>
            <person name="Wang S."/>
            <person name="Nielsen C.B."/>
            <person name="Butler J."/>
            <person name="Endrizzi M."/>
            <person name="Qui D."/>
            <person name="Ianakiev P."/>
            <person name="Bell-Pedersen D."/>
            <person name="Nelson M.A."/>
            <person name="Werner-Washburne M."/>
            <person name="Selitrennikoff C.P."/>
            <person name="Kinsey J.A."/>
            <person name="Braun E.L."/>
            <person name="Zelter A."/>
            <person name="Schulte U."/>
            <person name="Kothe G.O."/>
            <person name="Jedd G."/>
            <person name="Mewes W."/>
            <person name="Staben C."/>
            <person name="Marcotte E."/>
            <person name="Greenberg D."/>
            <person name="Roy A."/>
            <person name="Foley K."/>
            <person name="Naylor J."/>
            <person name="Stange-Thomann N."/>
            <person name="Barrett R."/>
            <person name="Gnerre S."/>
            <person name="Kamal M."/>
            <person name="Kamvysselis M."/>
            <person name="Mauceli E."/>
            <person name="Bielke C."/>
            <person name="Rudd S."/>
            <person name="Frishman D."/>
            <person name="Krystofova S."/>
            <person name="Rasmussen C."/>
            <person name="Metzenberg R.L."/>
            <person name="Perkins D.D."/>
            <person name="Kroken S."/>
            <person name="Cogoni C."/>
            <person name="Macino G."/>
            <person name="Catcheside D."/>
            <person name="Li W."/>
            <person name="Pratt R.J."/>
            <person name="Osmani S.A."/>
            <person name="DeSouza C.P."/>
            <person name="Glass L."/>
            <person name="Orbach M.J."/>
            <person name="Berglund J.A."/>
            <person name="Voelker R."/>
            <person name="Yarden O."/>
            <person name="Plamann M."/>
            <person name="Seiler S."/>
            <person name="Dunlap J."/>
            <person name="Radford A."/>
            <person name="Aramayo R."/>
            <person name="Natvig D.O."/>
            <person name="Alex L.A."/>
            <person name="Mannhaupt G."/>
            <person name="Ebbole D.J."/>
            <person name="Freitag M."/>
            <person name="Paulsen I."/>
            <person name="Sachs M.S."/>
            <person name="Lander E.S."/>
            <person name="Nusbaum C."/>
            <person name="Birren B."/>
        </authorList>
    </citation>
    <scope>NUCLEOTIDE SEQUENCE [LARGE SCALE GENOMIC DNA]</scope>
    <source>
        <strain evidence="3">ATCC 24698 / 74-OR23-1A / CBS 708.71 / DSM 1257 / FGSC 987</strain>
    </source>
</reference>
<dbReference type="EMBL" id="CM002239">
    <property type="protein sequence ID" value="EAA28222.2"/>
    <property type="molecule type" value="Genomic_DNA"/>
</dbReference>
<dbReference type="GeneID" id="3873637"/>
<dbReference type="RefSeq" id="XP_957458.2">
    <property type="nucleotide sequence ID" value="XM_952365.2"/>
</dbReference>
<dbReference type="VEuPathDB" id="FungiDB:NCU04381"/>
<dbReference type="STRING" id="367110.Q7RZ91"/>
<dbReference type="SUPFAM" id="SSF53335">
    <property type="entry name" value="S-adenosyl-L-methionine-dependent methyltransferases"/>
    <property type="match status" value="1"/>
</dbReference>
<dbReference type="InterPro" id="IPR019410">
    <property type="entry name" value="Methyltransf_16"/>
</dbReference>
<name>Q7RZ91_NEUCR</name>
<dbReference type="FunCoup" id="Q7RZ91">
    <property type="interactions" value="4"/>
</dbReference>
<keyword evidence="3" id="KW-1185">Reference proteome</keyword>
<feature type="region of interest" description="Disordered" evidence="1">
    <location>
        <begin position="187"/>
        <end position="225"/>
    </location>
</feature>
<dbReference type="GO" id="GO:0005829">
    <property type="term" value="C:cytosol"/>
    <property type="evidence" value="ECO:0000318"/>
    <property type="project" value="GO_Central"/>
</dbReference>
<dbReference type="InterPro" id="IPR029063">
    <property type="entry name" value="SAM-dependent_MTases_sf"/>
</dbReference>
<dbReference type="KEGG" id="ncr:NCU04381"/>
<dbReference type="HOGENOM" id="CLU_051532_1_1_1"/>
<gene>
    <name evidence="2" type="ORF">NCU04381</name>
</gene>
<sequence>MERHHEGGCEELESFLRLLGKEIKDLDDADEETYDLYAQDLPSSDLGIIDPKTTKLQLTVAGRELTIHQSPGILSSARAGGTTGAVTWRITPLFATWISSASNPLSTHLNLFNHHNNSPSSSSFSPTTTSTTTVIELGAGTSAIVGLLLAPRVGRYVLTDQAYVSKLVERNIHENWSSVVQQQAPFVGSGGGGQGGKGKKGGGGGGGGKGSKKASTSSTTGEEGPGERLVFRALDWEQDTPTSSLAQPVAASFDLVVACDCIYNEALVDPFVTTCVDICKLRGSSSTSDNGGRPTVVVVAQVLRTSDVFEAWIKRFVQDFRCWRVPDDLMIDGLKSEGGGGGTSGFVVHVGVLREGN</sequence>
<accession>Q7RZ91</accession>
<protein>
    <recommendedName>
        <fullName evidence="4">Diaminohydroxyphosphoribosylamino-pyrimidine deaminase</fullName>
    </recommendedName>
</protein>
<dbReference type="GO" id="GO:0008276">
    <property type="term" value="F:protein methyltransferase activity"/>
    <property type="evidence" value="ECO:0000318"/>
    <property type="project" value="GO_Central"/>
</dbReference>
<dbReference type="InParanoid" id="Q7RZ91"/>
<feature type="compositionally biased region" description="Gly residues" evidence="1">
    <location>
        <begin position="188"/>
        <end position="209"/>
    </location>
</feature>
<dbReference type="GO" id="GO:0032991">
    <property type="term" value="C:protein-containing complex"/>
    <property type="evidence" value="ECO:0000318"/>
    <property type="project" value="GO_Central"/>
</dbReference>
<dbReference type="Proteomes" id="UP000001805">
    <property type="component" value="Chromosome 4, Linkage Group IV"/>
</dbReference>
<feature type="compositionally biased region" description="Low complexity" evidence="1">
    <location>
        <begin position="213"/>
        <end position="222"/>
    </location>
</feature>
<organism evidence="2 3">
    <name type="scientific">Neurospora crassa (strain ATCC 24698 / 74-OR23-1A / CBS 708.71 / DSM 1257 / FGSC 987)</name>
    <dbReference type="NCBI Taxonomy" id="367110"/>
    <lineage>
        <taxon>Eukaryota</taxon>
        <taxon>Fungi</taxon>
        <taxon>Dikarya</taxon>
        <taxon>Ascomycota</taxon>
        <taxon>Pezizomycotina</taxon>
        <taxon>Sordariomycetes</taxon>
        <taxon>Sordariomycetidae</taxon>
        <taxon>Sordariales</taxon>
        <taxon>Sordariaceae</taxon>
        <taxon>Neurospora</taxon>
    </lineage>
</organism>
<dbReference type="AlphaFoldDB" id="Q7RZ91"/>
<dbReference type="Gene3D" id="3.40.50.150">
    <property type="entry name" value="Vaccinia Virus protein VP39"/>
    <property type="match status" value="1"/>
</dbReference>
<dbReference type="OrthoDB" id="2529286at2759"/>
<evidence type="ECO:0008006" key="4">
    <source>
        <dbReference type="Google" id="ProtNLM"/>
    </source>
</evidence>
<dbReference type="PANTHER" id="PTHR14614:SF109">
    <property type="entry name" value="RIBOSOMAL LYSINE N-METHYLTRANSFERASE 5"/>
    <property type="match status" value="1"/>
</dbReference>
<evidence type="ECO:0000313" key="2">
    <source>
        <dbReference type="EMBL" id="EAA28222.2"/>
    </source>
</evidence>
<dbReference type="GO" id="GO:0008757">
    <property type="term" value="F:S-adenosylmethionine-dependent methyltransferase activity"/>
    <property type="evidence" value="ECO:0007669"/>
    <property type="project" value="UniProtKB-ARBA"/>
</dbReference>